<feature type="non-terminal residue" evidence="8">
    <location>
        <position position="1"/>
    </location>
</feature>
<feature type="transmembrane region" description="Helical" evidence="7">
    <location>
        <begin position="74"/>
        <end position="94"/>
    </location>
</feature>
<comment type="caution">
    <text evidence="8">The sequence shown here is derived from an EMBL/GenBank/DDBJ whole genome shotgun (WGS) entry which is preliminary data.</text>
</comment>
<evidence type="ECO:0000256" key="5">
    <source>
        <dbReference type="ARBA" id="ARBA00023136"/>
    </source>
</evidence>
<feature type="transmembrane region" description="Helical" evidence="7">
    <location>
        <begin position="25"/>
        <end position="53"/>
    </location>
</feature>
<dbReference type="GO" id="GO:0005886">
    <property type="term" value="C:plasma membrane"/>
    <property type="evidence" value="ECO:0007669"/>
    <property type="project" value="TreeGrafter"/>
</dbReference>
<evidence type="ECO:0000313" key="9">
    <source>
        <dbReference type="Proteomes" id="UP000786185"/>
    </source>
</evidence>
<keyword evidence="4 7" id="KW-1133">Transmembrane helix</keyword>
<comment type="subcellular location">
    <subcellularLocation>
        <location evidence="1">Membrane</location>
        <topology evidence="1">Multi-pass membrane protein</topology>
    </subcellularLocation>
</comment>
<dbReference type="Pfam" id="PF00474">
    <property type="entry name" value="SSF"/>
    <property type="match status" value="1"/>
</dbReference>
<accession>A0AAW4BMJ0</accession>
<reference evidence="8" key="1">
    <citation type="journal article" date="2021" name="PeerJ">
        <title>Analysis of 44 Vibrio anguillarum genomes reveals high genetic diversity.</title>
        <authorList>
            <person name="Hansen M.J."/>
            <person name="Dalsgaard I."/>
        </authorList>
    </citation>
    <scope>NUCLEOTIDE SEQUENCE</scope>
    <source>
        <strain evidence="8">850617-1/1</strain>
    </source>
</reference>
<evidence type="ECO:0000256" key="2">
    <source>
        <dbReference type="ARBA" id="ARBA00006434"/>
    </source>
</evidence>
<evidence type="ECO:0000256" key="7">
    <source>
        <dbReference type="SAM" id="Phobius"/>
    </source>
</evidence>
<dbReference type="PROSITE" id="PS50283">
    <property type="entry name" value="NA_SOLUT_SYMP_3"/>
    <property type="match status" value="1"/>
</dbReference>
<dbReference type="GO" id="GO:0005412">
    <property type="term" value="F:D-glucose:sodium symporter activity"/>
    <property type="evidence" value="ECO:0007669"/>
    <property type="project" value="TreeGrafter"/>
</dbReference>
<protein>
    <submittedName>
        <fullName evidence="8">Solute:sodium symporter family transporter</fullName>
    </submittedName>
</protein>
<gene>
    <name evidence="8" type="ORF">ERJ77_24790</name>
</gene>
<evidence type="ECO:0000256" key="4">
    <source>
        <dbReference type="ARBA" id="ARBA00022989"/>
    </source>
</evidence>
<dbReference type="Gene3D" id="1.20.1730.10">
    <property type="entry name" value="Sodium/glucose cotransporter"/>
    <property type="match status" value="1"/>
</dbReference>
<sequence length="115" mass="12217">HVFNGQIANPDHAYPNLVQLVLPEMLVGFFAAVVVGAVFSTFSGGLNSSVTLFTVNIFQKSLKPDATEAQTVSVGKWLGLSLALISMIVAPLVANAPDGLFYLIQQLQGLFNSPI</sequence>
<name>A0AAW4BMJ0_VIBAN</name>
<keyword evidence="5 7" id="KW-0472">Membrane</keyword>
<dbReference type="PANTHER" id="PTHR11819:SF195">
    <property type="entry name" value="SODIUM_GLUCOSE COTRANSPORTER 4"/>
    <property type="match status" value="1"/>
</dbReference>
<keyword evidence="3 7" id="KW-0812">Transmembrane</keyword>
<organism evidence="8 9">
    <name type="scientific">Vibrio anguillarum</name>
    <name type="common">Listonella anguillarum</name>
    <dbReference type="NCBI Taxonomy" id="55601"/>
    <lineage>
        <taxon>Bacteria</taxon>
        <taxon>Pseudomonadati</taxon>
        <taxon>Pseudomonadota</taxon>
        <taxon>Gammaproteobacteria</taxon>
        <taxon>Vibrionales</taxon>
        <taxon>Vibrionaceae</taxon>
        <taxon>Vibrio</taxon>
    </lineage>
</organism>
<dbReference type="InterPro" id="IPR038377">
    <property type="entry name" value="Na/Glc_symporter_sf"/>
</dbReference>
<dbReference type="EMBL" id="SCLC01001172">
    <property type="protein sequence ID" value="MBF4437642.1"/>
    <property type="molecule type" value="Genomic_DNA"/>
</dbReference>
<dbReference type="Proteomes" id="UP000786185">
    <property type="component" value="Unassembled WGS sequence"/>
</dbReference>
<dbReference type="AlphaFoldDB" id="A0AAW4BMJ0"/>
<feature type="non-terminal residue" evidence="8">
    <location>
        <position position="115"/>
    </location>
</feature>
<dbReference type="InterPro" id="IPR001734">
    <property type="entry name" value="Na/solute_symporter"/>
</dbReference>
<evidence type="ECO:0000256" key="3">
    <source>
        <dbReference type="ARBA" id="ARBA00022692"/>
    </source>
</evidence>
<comment type="similarity">
    <text evidence="2 6">Belongs to the sodium:solute symporter (SSF) (TC 2.A.21) family.</text>
</comment>
<evidence type="ECO:0000256" key="6">
    <source>
        <dbReference type="RuleBase" id="RU362091"/>
    </source>
</evidence>
<evidence type="ECO:0000313" key="8">
    <source>
        <dbReference type="EMBL" id="MBF4437642.1"/>
    </source>
</evidence>
<evidence type="ECO:0000256" key="1">
    <source>
        <dbReference type="ARBA" id="ARBA00004141"/>
    </source>
</evidence>
<proteinExistence type="inferred from homology"/>
<dbReference type="PANTHER" id="PTHR11819">
    <property type="entry name" value="SOLUTE CARRIER FAMILY 5"/>
    <property type="match status" value="1"/>
</dbReference>